<keyword evidence="13 16" id="KW-0131">Cell cycle</keyword>
<name>A0A6M6EBF1_PRIMG</name>
<evidence type="ECO:0000256" key="2">
    <source>
        <dbReference type="ARBA" id="ARBA00003921"/>
    </source>
</evidence>
<dbReference type="InterPro" id="IPR036318">
    <property type="entry name" value="FAD-bd_PCMH-like_sf"/>
</dbReference>
<comment type="similarity">
    <text evidence="16">Belongs to the MurB family.</text>
</comment>
<keyword evidence="5 16" id="KW-0963">Cytoplasm</keyword>
<dbReference type="GO" id="GO:0071555">
    <property type="term" value="P:cell wall organization"/>
    <property type="evidence" value="ECO:0007669"/>
    <property type="project" value="UniProtKB-KW"/>
</dbReference>
<keyword evidence="10 16" id="KW-0133">Cell shape</keyword>
<evidence type="ECO:0000256" key="10">
    <source>
        <dbReference type="ARBA" id="ARBA00022960"/>
    </source>
</evidence>
<keyword evidence="14 16" id="KW-0961">Cell wall biogenesis/degradation</keyword>
<dbReference type="GO" id="GO:0008762">
    <property type="term" value="F:UDP-N-acetylmuramate dehydrogenase activity"/>
    <property type="evidence" value="ECO:0007669"/>
    <property type="project" value="UniProtKB-UniRule"/>
</dbReference>
<dbReference type="Gene3D" id="3.30.43.10">
    <property type="entry name" value="Uridine Diphospho-n-acetylenolpyruvylglucosamine Reductase, domain 2"/>
    <property type="match status" value="1"/>
</dbReference>
<dbReference type="AlphaFoldDB" id="A0A6M6EBF1"/>
<dbReference type="GO" id="GO:0008360">
    <property type="term" value="P:regulation of cell shape"/>
    <property type="evidence" value="ECO:0007669"/>
    <property type="project" value="UniProtKB-KW"/>
</dbReference>
<evidence type="ECO:0000256" key="7">
    <source>
        <dbReference type="ARBA" id="ARBA00022630"/>
    </source>
</evidence>
<dbReference type="GO" id="GO:0005829">
    <property type="term" value="C:cytosol"/>
    <property type="evidence" value="ECO:0007669"/>
    <property type="project" value="TreeGrafter"/>
</dbReference>
<dbReference type="NCBIfam" id="TIGR00179">
    <property type="entry name" value="murB"/>
    <property type="match status" value="1"/>
</dbReference>
<evidence type="ECO:0000313" key="19">
    <source>
        <dbReference type="Proteomes" id="UP000501076"/>
    </source>
</evidence>
<evidence type="ECO:0000256" key="16">
    <source>
        <dbReference type="HAMAP-Rule" id="MF_00037"/>
    </source>
</evidence>
<feature type="active site" evidence="16">
    <location>
        <position position="296"/>
    </location>
</feature>
<dbReference type="InterPro" id="IPR036635">
    <property type="entry name" value="MurB_C_sf"/>
</dbReference>
<dbReference type="Gene3D" id="3.30.465.10">
    <property type="match status" value="1"/>
</dbReference>
<dbReference type="SUPFAM" id="SSF56176">
    <property type="entry name" value="FAD-binding/transporter-associated domain-like"/>
    <property type="match status" value="1"/>
</dbReference>
<reference evidence="18 19" key="1">
    <citation type="submission" date="2019-10" db="EMBL/GenBank/DDBJ databases">
        <title>Complete genome sequences for adaption low water activity.</title>
        <authorList>
            <person name="Zhao L."/>
            <person name="Zhong J."/>
        </authorList>
    </citation>
    <scope>NUCLEOTIDE SEQUENCE [LARGE SCALE GENOMIC DNA]</scope>
    <source>
        <strain evidence="18 19">FDU301</strain>
        <plasmid evidence="19">pfdu301a</plasmid>
    </source>
</reference>
<evidence type="ECO:0000256" key="8">
    <source>
        <dbReference type="ARBA" id="ARBA00022827"/>
    </source>
</evidence>
<dbReference type="InterPro" id="IPR003170">
    <property type="entry name" value="MurB"/>
</dbReference>
<keyword evidence="9 16" id="KW-0521">NADP</keyword>
<dbReference type="InterPro" id="IPR016169">
    <property type="entry name" value="FAD-bd_PCMH_sub2"/>
</dbReference>
<dbReference type="UniPathway" id="UPA00219"/>
<dbReference type="InterPro" id="IPR006094">
    <property type="entry name" value="Oxid_FAD_bind_N"/>
</dbReference>
<dbReference type="EC" id="1.3.1.98" evidence="16"/>
<evidence type="ECO:0000313" key="18">
    <source>
        <dbReference type="EMBL" id="QJX80855.1"/>
    </source>
</evidence>
<evidence type="ECO:0000256" key="1">
    <source>
        <dbReference type="ARBA" id="ARBA00001974"/>
    </source>
</evidence>
<dbReference type="GO" id="GO:0071949">
    <property type="term" value="F:FAD binding"/>
    <property type="evidence" value="ECO:0007669"/>
    <property type="project" value="InterPro"/>
</dbReference>
<comment type="subcellular location">
    <subcellularLocation>
        <location evidence="3 16">Cytoplasm</location>
    </subcellularLocation>
</comment>
<evidence type="ECO:0000256" key="5">
    <source>
        <dbReference type="ARBA" id="ARBA00022490"/>
    </source>
</evidence>
<dbReference type="PANTHER" id="PTHR21071:SF4">
    <property type="entry name" value="UDP-N-ACETYLENOLPYRUVOYLGLUCOSAMINE REDUCTASE"/>
    <property type="match status" value="1"/>
</dbReference>
<proteinExistence type="inferred from homology"/>
<accession>A0A6M6EBF1</accession>
<comment type="catalytic activity">
    <reaction evidence="15 16">
        <text>UDP-N-acetyl-alpha-D-muramate + NADP(+) = UDP-N-acetyl-3-O-(1-carboxyvinyl)-alpha-D-glucosamine + NADPH + H(+)</text>
        <dbReference type="Rhea" id="RHEA:12248"/>
        <dbReference type="ChEBI" id="CHEBI:15378"/>
        <dbReference type="ChEBI" id="CHEBI:57783"/>
        <dbReference type="ChEBI" id="CHEBI:58349"/>
        <dbReference type="ChEBI" id="CHEBI:68483"/>
        <dbReference type="ChEBI" id="CHEBI:70757"/>
        <dbReference type="EC" id="1.3.1.98"/>
    </reaction>
</comment>
<evidence type="ECO:0000256" key="3">
    <source>
        <dbReference type="ARBA" id="ARBA00004496"/>
    </source>
</evidence>
<keyword evidence="8 16" id="KW-0274">FAD</keyword>
<evidence type="ECO:0000256" key="6">
    <source>
        <dbReference type="ARBA" id="ARBA00022618"/>
    </source>
</evidence>
<comment type="function">
    <text evidence="2 16">Cell wall formation.</text>
</comment>
<comment type="cofactor">
    <cofactor evidence="1 16">
        <name>FAD</name>
        <dbReference type="ChEBI" id="CHEBI:57692"/>
    </cofactor>
</comment>
<dbReference type="InterPro" id="IPR011601">
    <property type="entry name" value="MurB_C"/>
</dbReference>
<evidence type="ECO:0000256" key="15">
    <source>
        <dbReference type="ARBA" id="ARBA00048914"/>
    </source>
</evidence>
<dbReference type="InterPro" id="IPR016166">
    <property type="entry name" value="FAD-bd_PCMH"/>
</dbReference>
<keyword evidence="7 16" id="KW-0285">Flavoprotein</keyword>
<dbReference type="NCBIfam" id="NF010480">
    <property type="entry name" value="PRK13905.1"/>
    <property type="match status" value="1"/>
</dbReference>
<protein>
    <recommendedName>
        <fullName evidence="16">UDP-N-acetylenolpyruvoylglucosamine reductase</fullName>
        <ecNumber evidence="16">1.3.1.98</ecNumber>
    </recommendedName>
    <alternativeName>
        <fullName evidence="16">UDP-N-acetylmuramate dehydrogenase</fullName>
    </alternativeName>
</protein>
<dbReference type="GO" id="GO:0051301">
    <property type="term" value="P:cell division"/>
    <property type="evidence" value="ECO:0007669"/>
    <property type="project" value="UniProtKB-KW"/>
</dbReference>
<keyword evidence="18" id="KW-0614">Plasmid</keyword>
<dbReference type="Gene3D" id="3.90.78.10">
    <property type="entry name" value="UDP-N-acetylenolpyruvoylglucosamine reductase, C-terminal domain"/>
    <property type="match status" value="1"/>
</dbReference>
<sequence length="307" mass="33772">MTILTNIKEKLQELKLNFTENASLKKYNTWKLSGNAEFLVHIHSIKELSSLYTYILANDVPYFIIGKGSNILVPDEGIKGIVIRLGKEFESININENFVKAGAAASFIVLCLNVAKQGLSGLEFGAGIPGSVGGAVTMNAGAHKSDVSKVLKEIKVLDETGQVRTLSNKELNFSYRKSVIQEEKWIVLEATFELTTANKEEIVKITNDNKEYRLKTQPLKEASCGSVFKNPLPEYSGNLIEKLGLKGHRIGNAQISEKHGNFIVNLGDASSNDVISLIKLAQEKVQEQYGVQLNPEVQFLTTTGKKG</sequence>
<dbReference type="Pfam" id="PF02873">
    <property type="entry name" value="MurB_C"/>
    <property type="match status" value="1"/>
</dbReference>
<dbReference type="PROSITE" id="PS51387">
    <property type="entry name" value="FAD_PCMH"/>
    <property type="match status" value="1"/>
</dbReference>
<dbReference type="InterPro" id="IPR016167">
    <property type="entry name" value="FAD-bd_PCMH_sub1"/>
</dbReference>
<dbReference type="PANTHER" id="PTHR21071">
    <property type="entry name" value="UDP-N-ACETYLENOLPYRUVOYLGLUCOSAMINE REDUCTASE"/>
    <property type="match status" value="1"/>
</dbReference>
<feature type="active site" evidence="16">
    <location>
        <position position="176"/>
    </location>
</feature>
<comment type="pathway">
    <text evidence="4 16">Cell wall biogenesis; peptidoglycan biosynthesis.</text>
</comment>
<feature type="active site" description="Proton donor" evidence="16">
    <location>
        <position position="226"/>
    </location>
</feature>
<dbReference type="EMBL" id="CP045273">
    <property type="protein sequence ID" value="QJX80855.1"/>
    <property type="molecule type" value="Genomic_DNA"/>
</dbReference>
<evidence type="ECO:0000256" key="12">
    <source>
        <dbReference type="ARBA" id="ARBA00023002"/>
    </source>
</evidence>
<keyword evidence="11 16" id="KW-0573">Peptidoglycan synthesis</keyword>
<dbReference type="Proteomes" id="UP000501076">
    <property type="component" value="Plasmid pFDU301A"/>
</dbReference>
<keyword evidence="12 16" id="KW-0560">Oxidoreductase</keyword>
<gene>
    <name evidence="16 18" type="primary">murB</name>
    <name evidence="18" type="ORF">FDZ14_32720</name>
</gene>
<feature type="domain" description="FAD-binding PCMH-type" evidence="17">
    <location>
        <begin position="32"/>
        <end position="197"/>
    </location>
</feature>
<keyword evidence="6 16" id="KW-0132">Cell division</keyword>
<dbReference type="GO" id="GO:0009252">
    <property type="term" value="P:peptidoglycan biosynthetic process"/>
    <property type="evidence" value="ECO:0007669"/>
    <property type="project" value="UniProtKB-UniRule"/>
</dbReference>
<geneLocation type="plasmid" evidence="19">
    <name>pfdu301a</name>
</geneLocation>
<evidence type="ECO:0000256" key="4">
    <source>
        <dbReference type="ARBA" id="ARBA00004752"/>
    </source>
</evidence>
<dbReference type="SUPFAM" id="SSF56194">
    <property type="entry name" value="Uridine diphospho-N-Acetylenolpyruvylglucosamine reductase, MurB, C-terminal domain"/>
    <property type="match status" value="1"/>
</dbReference>
<evidence type="ECO:0000259" key="17">
    <source>
        <dbReference type="PROSITE" id="PS51387"/>
    </source>
</evidence>
<dbReference type="Pfam" id="PF01565">
    <property type="entry name" value="FAD_binding_4"/>
    <property type="match status" value="1"/>
</dbReference>
<evidence type="ECO:0000256" key="13">
    <source>
        <dbReference type="ARBA" id="ARBA00023306"/>
    </source>
</evidence>
<evidence type="ECO:0000256" key="14">
    <source>
        <dbReference type="ARBA" id="ARBA00023316"/>
    </source>
</evidence>
<dbReference type="HAMAP" id="MF_00037">
    <property type="entry name" value="MurB"/>
    <property type="match status" value="1"/>
</dbReference>
<organism evidence="18 19">
    <name type="scientific">Priestia megaterium</name>
    <name type="common">Bacillus megaterium</name>
    <dbReference type="NCBI Taxonomy" id="1404"/>
    <lineage>
        <taxon>Bacteria</taxon>
        <taxon>Bacillati</taxon>
        <taxon>Bacillota</taxon>
        <taxon>Bacilli</taxon>
        <taxon>Bacillales</taxon>
        <taxon>Bacillaceae</taxon>
        <taxon>Priestia</taxon>
    </lineage>
</organism>
<evidence type="ECO:0000256" key="11">
    <source>
        <dbReference type="ARBA" id="ARBA00022984"/>
    </source>
</evidence>
<evidence type="ECO:0000256" key="9">
    <source>
        <dbReference type="ARBA" id="ARBA00022857"/>
    </source>
</evidence>